<dbReference type="OrthoDB" id="9770043at2"/>
<dbReference type="InterPro" id="IPR012938">
    <property type="entry name" value="Glc/Sorbosone_DH"/>
</dbReference>
<dbReference type="InterPro" id="IPR011042">
    <property type="entry name" value="6-blade_b-propeller_TolB-like"/>
</dbReference>
<sequence>MCKLVTVVYRSIGLACLMFGLTISSFAYSKPTLHPSQDYNLQVEALTQLPGVPWGMAWLNTDTLIVTLRHGELVSVNLTQAKQGKKAWKSIAGLPAIWAQGQGGLLDVVRGPDGSFYFTYSKPLNGSGVTTLAKAQIKQNEFGQVMMSNWQDVLVTDSAGSTNRHYGSRIAFHDTYLYFSIGDRGERDNGQNTANHAATIVRLNLDGSLPSDNPFVKDKQVDNAIYSYGHRNPQGLAYDTKHQRLWAIEHGPRGGDELNLIEAGANYGWPITSHGKEYWGPLKVGEAEIKEGINSPLKVYVPSIAPGSLMLYTGAAFPAWQGDLLSGALKLQHINRIIMDENGMPVGEERLLEDLNERVRALLSDSQGNIYFSGDSGNIYKLSPAL</sequence>
<accession>R9PSJ1</accession>
<dbReference type="Gene3D" id="2.120.10.30">
    <property type="entry name" value="TolB, C-terminal domain"/>
    <property type="match status" value="1"/>
</dbReference>
<dbReference type="RefSeq" id="WP_016404037.1">
    <property type="nucleotide sequence ID" value="NZ_BARX01000052.1"/>
</dbReference>
<dbReference type="STRING" id="1331007.AALB_4350"/>
<dbReference type="Proteomes" id="UP000014461">
    <property type="component" value="Unassembled WGS sequence"/>
</dbReference>
<dbReference type="AlphaFoldDB" id="R9PSJ1"/>
<dbReference type="EMBL" id="BARX01000052">
    <property type="protein sequence ID" value="GAD04270.1"/>
    <property type="molecule type" value="Genomic_DNA"/>
</dbReference>
<dbReference type="Pfam" id="PF07995">
    <property type="entry name" value="GSDH"/>
    <property type="match status" value="1"/>
</dbReference>
<organism evidence="2 3">
    <name type="scientific">Agarivorans albus MKT 106</name>
    <dbReference type="NCBI Taxonomy" id="1331007"/>
    <lineage>
        <taxon>Bacteria</taxon>
        <taxon>Pseudomonadati</taxon>
        <taxon>Pseudomonadota</taxon>
        <taxon>Gammaproteobacteria</taxon>
        <taxon>Alteromonadales</taxon>
        <taxon>Alteromonadaceae</taxon>
        <taxon>Agarivorans</taxon>
    </lineage>
</organism>
<keyword evidence="3" id="KW-1185">Reference proteome</keyword>
<dbReference type="InterPro" id="IPR011041">
    <property type="entry name" value="Quinoprot_gluc/sorb_DH_b-prop"/>
</dbReference>
<feature type="domain" description="Glucose/Sorbosone dehydrogenase" evidence="1">
    <location>
        <begin position="53"/>
        <end position="379"/>
    </location>
</feature>
<evidence type="ECO:0000313" key="3">
    <source>
        <dbReference type="Proteomes" id="UP000014461"/>
    </source>
</evidence>
<dbReference type="PANTHER" id="PTHR19328:SF75">
    <property type="entry name" value="ALDOSE SUGAR DEHYDROGENASE YLII"/>
    <property type="match status" value="1"/>
</dbReference>
<comment type="caution">
    <text evidence="2">The sequence shown here is derived from an EMBL/GenBank/DDBJ whole genome shotgun (WGS) entry which is preliminary data.</text>
</comment>
<dbReference type="SUPFAM" id="SSF50952">
    <property type="entry name" value="Soluble quinoprotein glucose dehydrogenase"/>
    <property type="match status" value="1"/>
</dbReference>
<dbReference type="PANTHER" id="PTHR19328">
    <property type="entry name" value="HEDGEHOG-INTERACTING PROTEIN"/>
    <property type="match status" value="1"/>
</dbReference>
<reference evidence="2" key="1">
    <citation type="journal article" date="2013" name="Genome Announc.">
        <title>Draft Genome Sequence of Agarivorans albus Strain MKT 106T, an Agarolytic Marine Bacterium.</title>
        <authorList>
            <person name="Yasuike M."/>
            <person name="Nakamura Y."/>
            <person name="Kai W."/>
            <person name="Fujiwara A."/>
            <person name="Fukui Y."/>
            <person name="Satomi M."/>
            <person name="Sano M."/>
        </authorList>
    </citation>
    <scope>NUCLEOTIDE SEQUENCE [LARGE SCALE GENOMIC DNA]</scope>
</reference>
<name>R9PSJ1_AGAAL</name>
<protein>
    <submittedName>
        <fullName evidence="2">PQQ-dependent oxidoreductase</fullName>
    </submittedName>
</protein>
<evidence type="ECO:0000259" key="1">
    <source>
        <dbReference type="Pfam" id="PF07995"/>
    </source>
</evidence>
<gene>
    <name evidence="2" type="ORF">AALB_4350</name>
</gene>
<proteinExistence type="predicted"/>
<evidence type="ECO:0000313" key="2">
    <source>
        <dbReference type="EMBL" id="GAD04270.1"/>
    </source>
</evidence>